<name>A0ABW8WLK9_9CYAN</name>
<dbReference type="Proteomes" id="UP001628874">
    <property type="component" value="Unassembled WGS sequence"/>
</dbReference>
<keyword evidence="10" id="KW-0067">ATP-binding</keyword>
<evidence type="ECO:0000256" key="2">
    <source>
        <dbReference type="ARBA" id="ARBA00012438"/>
    </source>
</evidence>
<keyword evidence="8" id="KW-0472">Membrane</keyword>
<keyword evidence="6" id="KW-0902">Two-component regulatory system</keyword>
<dbReference type="InterPro" id="IPR050736">
    <property type="entry name" value="Sensor_HK_Regulatory"/>
</dbReference>
<keyword evidence="8" id="KW-0812">Transmembrane</keyword>
<dbReference type="InterPro" id="IPR005467">
    <property type="entry name" value="His_kinase_dom"/>
</dbReference>
<evidence type="ECO:0000256" key="4">
    <source>
        <dbReference type="ARBA" id="ARBA00022679"/>
    </source>
</evidence>
<dbReference type="PANTHER" id="PTHR43711:SF26">
    <property type="entry name" value="SENSOR HISTIDINE KINASE RCSC"/>
    <property type="match status" value="1"/>
</dbReference>
<dbReference type="RefSeq" id="WP_336604375.1">
    <property type="nucleotide sequence ID" value="NZ_JBFQGM010000005.1"/>
</dbReference>
<dbReference type="PROSITE" id="PS50109">
    <property type="entry name" value="HIS_KIN"/>
    <property type="match status" value="1"/>
</dbReference>
<sequence>MMKWSFEGKWIAGGFGLAMAVMAVISGISYQNATSLEKSTDKVKQSHEVLETLIGITATLNDADSGRRGYILLGDKSELKRYYQATQTIELKLKKLQKLLENNIKSDEQITKLEALLQQRIAIAQKSIELYQKGNYFTPDQTTLAASSKRNLTELQQIIDQMQLEEKQALEVWVQEFQFIIQSRMLIEILGTFFTFAILFGVYSQLYRQMNKRQQAENLKNKLAQEKELGELKLQFFSMASHEFRTPLSVILGSAQLLEESLQLIVEKQKLKNLYRIQSSAKLMTQLLSDILTLARAEAGKVEYKPELVEMQTFCLNLIEDMQIMSPSQSVIRFDKQGNCTHARVDEKLLYSILSNLLSNAIKYSPQSKDVYFTLKCEPEAVTFQVRDFGIGIPKEIQQELYEPFKRGSNVKGILGTGLGLALVKKCLDLHQGEIFVESEVGVGTQFTVVIPQNQIKV</sequence>
<reference evidence="10 11" key="1">
    <citation type="submission" date="2024-07" db="EMBL/GenBank/DDBJ databases">
        <authorList>
            <person name="Tripathy S."/>
        </authorList>
    </citation>
    <scope>NUCLEOTIDE SEQUENCE [LARGE SCALE GENOMIC DNA]</scope>
    <source>
        <strain evidence="10 11">VB-61278_2</strain>
    </source>
</reference>
<feature type="domain" description="Histidine kinase" evidence="9">
    <location>
        <begin position="239"/>
        <end position="455"/>
    </location>
</feature>
<feature type="transmembrane region" description="Helical" evidence="8">
    <location>
        <begin position="185"/>
        <end position="203"/>
    </location>
</feature>
<accession>A0ABW8WLK9</accession>
<organism evidence="10 11">
    <name type="scientific">Scytonema tolypothrichoides VB-61278_2</name>
    <dbReference type="NCBI Taxonomy" id="3232314"/>
    <lineage>
        <taxon>Bacteria</taxon>
        <taxon>Bacillati</taxon>
        <taxon>Cyanobacteriota</taxon>
        <taxon>Cyanophyceae</taxon>
        <taxon>Nostocales</taxon>
        <taxon>Scytonemataceae</taxon>
        <taxon>Scytonema</taxon>
    </lineage>
</organism>
<dbReference type="CDD" id="cd00075">
    <property type="entry name" value="HATPase"/>
    <property type="match status" value="1"/>
</dbReference>
<dbReference type="InterPro" id="IPR036890">
    <property type="entry name" value="HATPase_C_sf"/>
</dbReference>
<evidence type="ECO:0000256" key="3">
    <source>
        <dbReference type="ARBA" id="ARBA00022553"/>
    </source>
</evidence>
<evidence type="ECO:0000256" key="5">
    <source>
        <dbReference type="ARBA" id="ARBA00022777"/>
    </source>
</evidence>
<dbReference type="CDD" id="cd00082">
    <property type="entry name" value="HisKA"/>
    <property type="match status" value="1"/>
</dbReference>
<dbReference type="SMART" id="SM00388">
    <property type="entry name" value="HisKA"/>
    <property type="match status" value="1"/>
</dbReference>
<protein>
    <recommendedName>
        <fullName evidence="2">histidine kinase</fullName>
        <ecNumber evidence="2">2.7.13.3</ecNumber>
    </recommendedName>
</protein>
<dbReference type="CDD" id="cd19410">
    <property type="entry name" value="HK9-like_sensor"/>
    <property type="match status" value="1"/>
</dbReference>
<keyword evidence="4" id="KW-0808">Transferase</keyword>
<dbReference type="Gene3D" id="1.10.287.130">
    <property type="match status" value="1"/>
</dbReference>
<gene>
    <name evidence="10" type="ORF">AB0759_14665</name>
</gene>
<dbReference type="Gene3D" id="3.30.565.10">
    <property type="entry name" value="Histidine kinase-like ATPase, C-terminal domain"/>
    <property type="match status" value="1"/>
</dbReference>
<evidence type="ECO:0000256" key="7">
    <source>
        <dbReference type="SAM" id="Coils"/>
    </source>
</evidence>
<dbReference type="EC" id="2.7.13.3" evidence="2"/>
<dbReference type="Pfam" id="PF00512">
    <property type="entry name" value="HisKA"/>
    <property type="match status" value="1"/>
</dbReference>
<keyword evidence="8" id="KW-1133">Transmembrane helix</keyword>
<dbReference type="EMBL" id="JBFQGM010000005">
    <property type="protein sequence ID" value="MFL9461863.1"/>
    <property type="molecule type" value="Genomic_DNA"/>
</dbReference>
<dbReference type="Pfam" id="PF02518">
    <property type="entry name" value="HATPase_c"/>
    <property type="match status" value="1"/>
</dbReference>
<proteinExistence type="predicted"/>
<keyword evidence="10" id="KW-0547">Nucleotide-binding</keyword>
<keyword evidence="5" id="KW-0418">Kinase</keyword>
<dbReference type="InterPro" id="IPR003594">
    <property type="entry name" value="HATPase_dom"/>
</dbReference>
<evidence type="ECO:0000256" key="6">
    <source>
        <dbReference type="ARBA" id="ARBA00023012"/>
    </source>
</evidence>
<feature type="coiled-coil region" evidence="7">
    <location>
        <begin position="206"/>
        <end position="233"/>
    </location>
</feature>
<dbReference type="PRINTS" id="PR00344">
    <property type="entry name" value="BCTRLSENSOR"/>
</dbReference>
<dbReference type="SMART" id="SM00387">
    <property type="entry name" value="HATPase_c"/>
    <property type="match status" value="1"/>
</dbReference>
<dbReference type="SUPFAM" id="SSF55874">
    <property type="entry name" value="ATPase domain of HSP90 chaperone/DNA topoisomerase II/histidine kinase"/>
    <property type="match status" value="1"/>
</dbReference>
<evidence type="ECO:0000259" key="9">
    <source>
        <dbReference type="PROSITE" id="PS50109"/>
    </source>
</evidence>
<dbReference type="SUPFAM" id="SSF47384">
    <property type="entry name" value="Homodimeric domain of signal transducing histidine kinase"/>
    <property type="match status" value="1"/>
</dbReference>
<keyword evidence="3" id="KW-0597">Phosphoprotein</keyword>
<dbReference type="InterPro" id="IPR003661">
    <property type="entry name" value="HisK_dim/P_dom"/>
</dbReference>
<dbReference type="Pfam" id="PF05227">
    <property type="entry name" value="CHASE3"/>
    <property type="match status" value="1"/>
</dbReference>
<evidence type="ECO:0000313" key="10">
    <source>
        <dbReference type="EMBL" id="MFL9461863.1"/>
    </source>
</evidence>
<comment type="caution">
    <text evidence="10">The sequence shown here is derived from an EMBL/GenBank/DDBJ whole genome shotgun (WGS) entry which is preliminary data.</text>
</comment>
<feature type="coiled-coil region" evidence="7">
    <location>
        <begin position="145"/>
        <end position="172"/>
    </location>
</feature>
<evidence type="ECO:0000256" key="1">
    <source>
        <dbReference type="ARBA" id="ARBA00000085"/>
    </source>
</evidence>
<dbReference type="PANTHER" id="PTHR43711">
    <property type="entry name" value="TWO-COMPONENT HISTIDINE KINASE"/>
    <property type="match status" value="1"/>
</dbReference>
<keyword evidence="7" id="KW-0175">Coiled coil</keyword>
<evidence type="ECO:0000256" key="8">
    <source>
        <dbReference type="SAM" id="Phobius"/>
    </source>
</evidence>
<keyword evidence="11" id="KW-1185">Reference proteome</keyword>
<dbReference type="InterPro" id="IPR007891">
    <property type="entry name" value="CHASE3"/>
</dbReference>
<dbReference type="InterPro" id="IPR036097">
    <property type="entry name" value="HisK_dim/P_sf"/>
</dbReference>
<dbReference type="InterPro" id="IPR004358">
    <property type="entry name" value="Sig_transdc_His_kin-like_C"/>
</dbReference>
<dbReference type="GO" id="GO:0005524">
    <property type="term" value="F:ATP binding"/>
    <property type="evidence" value="ECO:0007669"/>
    <property type="project" value="UniProtKB-KW"/>
</dbReference>
<evidence type="ECO:0000313" key="11">
    <source>
        <dbReference type="Proteomes" id="UP001628874"/>
    </source>
</evidence>
<comment type="catalytic activity">
    <reaction evidence="1">
        <text>ATP + protein L-histidine = ADP + protein N-phospho-L-histidine.</text>
        <dbReference type="EC" id="2.7.13.3"/>
    </reaction>
</comment>